<dbReference type="PANTHER" id="PTHR32060">
    <property type="entry name" value="TAIL-SPECIFIC PROTEASE"/>
    <property type="match status" value="1"/>
</dbReference>
<gene>
    <name evidence="5" type="ORF">MGR_0534</name>
</gene>
<keyword evidence="2" id="KW-0378">Hydrolase</keyword>
<accession>A4TYB8</accession>
<dbReference type="AlphaFoldDB" id="A4TYB8"/>
<evidence type="ECO:0000256" key="2">
    <source>
        <dbReference type="ARBA" id="ARBA00022801"/>
    </source>
</evidence>
<keyword evidence="1 5" id="KW-0645">Protease</keyword>
<dbReference type="SMART" id="SM00245">
    <property type="entry name" value="TSPc"/>
    <property type="match status" value="1"/>
</dbReference>
<dbReference type="PANTHER" id="PTHR32060:SF30">
    <property type="entry name" value="CARBOXY-TERMINAL PROCESSING PROTEASE CTPA"/>
    <property type="match status" value="1"/>
</dbReference>
<dbReference type="CDD" id="cd07560">
    <property type="entry name" value="Peptidase_S41_CPP"/>
    <property type="match status" value="1"/>
</dbReference>
<dbReference type="EMBL" id="CU459003">
    <property type="protein sequence ID" value="CAM75625.1"/>
    <property type="molecule type" value="Genomic_DNA"/>
</dbReference>
<feature type="domain" description="Tail specific protease" evidence="4">
    <location>
        <begin position="38"/>
        <end position="228"/>
    </location>
</feature>
<dbReference type="InterPro" id="IPR029045">
    <property type="entry name" value="ClpP/crotonase-like_dom_sf"/>
</dbReference>
<reference evidence="5" key="1">
    <citation type="journal article" date="2007" name="J. Bacteriol.">
        <title>Comparative genome analysis of four magnetotactic bacteria reveals a complex set of group-specific genes implicated in magnetosome biomineralization and function.</title>
        <authorList>
            <person name="Richter M."/>
            <person name="Kube M."/>
            <person name="Bazylinski D.A."/>
            <person name="Lombardot T."/>
            <person name="Gloeckner F.O."/>
            <person name="Reinhardt R."/>
            <person name="Schueler D."/>
        </authorList>
    </citation>
    <scope>NUCLEOTIDE SEQUENCE</scope>
    <source>
        <strain evidence="5">MSR-1</strain>
    </source>
</reference>
<evidence type="ECO:0000256" key="3">
    <source>
        <dbReference type="ARBA" id="ARBA00022825"/>
    </source>
</evidence>
<proteinExistence type="predicted"/>
<dbReference type="Gene3D" id="3.90.226.10">
    <property type="entry name" value="2-enoyl-CoA Hydratase, Chain A, domain 1"/>
    <property type="match status" value="1"/>
</dbReference>
<dbReference type="GO" id="GO:0008236">
    <property type="term" value="F:serine-type peptidase activity"/>
    <property type="evidence" value="ECO:0007669"/>
    <property type="project" value="UniProtKB-KW"/>
</dbReference>
<dbReference type="GO" id="GO:0007165">
    <property type="term" value="P:signal transduction"/>
    <property type="evidence" value="ECO:0007669"/>
    <property type="project" value="TreeGrafter"/>
</dbReference>
<name>A4TYB8_9PROT</name>
<evidence type="ECO:0000259" key="4">
    <source>
        <dbReference type="SMART" id="SM00245"/>
    </source>
</evidence>
<dbReference type="GO" id="GO:0030288">
    <property type="term" value="C:outer membrane-bounded periplasmic space"/>
    <property type="evidence" value="ECO:0007669"/>
    <property type="project" value="TreeGrafter"/>
</dbReference>
<evidence type="ECO:0000313" key="5">
    <source>
        <dbReference type="EMBL" id="CAM75625.1"/>
    </source>
</evidence>
<keyword evidence="3" id="KW-0720">Serine protease</keyword>
<dbReference type="GO" id="GO:0004175">
    <property type="term" value="F:endopeptidase activity"/>
    <property type="evidence" value="ECO:0007669"/>
    <property type="project" value="TreeGrafter"/>
</dbReference>
<sequence length="247" mass="26232">MLAVGGESVDGLTLGQVVARIRGPVGKEVRLRLRNPAGADRDLAIIRDVIRLQPVKGRLDGDIGYVRVSQFSGGVAALLRSQVMELDRQSAFGLKGLVLDLRRNPGGVLDEAVKMADLFLGDVAIVSTKARNPADNDSRYGRQGEIVAGTPMVVLIDGGSASASEIVAGALKDQGRATLVGQKSYGKGSVQVLEEVSEGGVRVTIARYFRPNKQPVDGVGISPDIEITPAENSDPQLERALEVVRKR</sequence>
<dbReference type="SUPFAM" id="SSF52096">
    <property type="entry name" value="ClpP/crotonase"/>
    <property type="match status" value="1"/>
</dbReference>
<organism evidence="5">
    <name type="scientific">Magnetospirillum gryphiswaldense</name>
    <dbReference type="NCBI Taxonomy" id="55518"/>
    <lineage>
        <taxon>Bacteria</taxon>
        <taxon>Pseudomonadati</taxon>
        <taxon>Pseudomonadota</taxon>
        <taxon>Alphaproteobacteria</taxon>
        <taxon>Rhodospirillales</taxon>
        <taxon>Rhodospirillaceae</taxon>
        <taxon>Magnetospirillum</taxon>
    </lineage>
</organism>
<dbReference type="GO" id="GO:0006508">
    <property type="term" value="P:proteolysis"/>
    <property type="evidence" value="ECO:0007669"/>
    <property type="project" value="UniProtKB-KW"/>
</dbReference>
<dbReference type="Pfam" id="PF03572">
    <property type="entry name" value="Peptidase_S41"/>
    <property type="match status" value="1"/>
</dbReference>
<evidence type="ECO:0000256" key="1">
    <source>
        <dbReference type="ARBA" id="ARBA00022670"/>
    </source>
</evidence>
<dbReference type="InterPro" id="IPR004447">
    <property type="entry name" value="Peptidase_S41A"/>
</dbReference>
<dbReference type="InterPro" id="IPR005151">
    <property type="entry name" value="Tail-specific_protease"/>
</dbReference>
<protein>
    <submittedName>
        <fullName evidence="5">Peptidase S41A, C-terminal protease</fullName>
    </submittedName>
</protein>